<name>A0A7Z9D575_9MICC</name>
<dbReference type="InterPro" id="IPR025241">
    <property type="entry name" value="DUF4190"/>
</dbReference>
<gene>
    <name evidence="4" type="ORF">NCTC10207_01525</name>
</gene>
<feature type="compositionally biased region" description="Polar residues" evidence="1">
    <location>
        <begin position="1"/>
        <end position="11"/>
    </location>
</feature>
<dbReference type="Proteomes" id="UP000282386">
    <property type="component" value="Chromosome"/>
</dbReference>
<keyword evidence="2" id="KW-0812">Transmembrane</keyword>
<proteinExistence type="predicted"/>
<accession>A0A7Z9D575</accession>
<reference evidence="4 5" key="1">
    <citation type="submission" date="2018-12" db="EMBL/GenBank/DDBJ databases">
        <authorList>
            <consortium name="Pathogen Informatics"/>
        </authorList>
    </citation>
    <scope>NUCLEOTIDE SEQUENCE [LARGE SCALE GENOMIC DNA]</scope>
    <source>
        <strain evidence="4 5">NCTC10207</strain>
    </source>
</reference>
<dbReference type="EMBL" id="LR134479">
    <property type="protein sequence ID" value="VEI23417.1"/>
    <property type="molecule type" value="Genomic_DNA"/>
</dbReference>
<sequence length="122" mass="12228">MSENFSSNNGSADAPKFTPAPPPQGAPVPPPMQGYQPNPSAALAITALILGILAFLISFIPILGWLLGIGAVVCGAIGLSKIKKQLASGKGMAITGIVLGSIGFVAACGWAILSAILYASAH</sequence>
<evidence type="ECO:0000313" key="5">
    <source>
        <dbReference type="Proteomes" id="UP000282386"/>
    </source>
</evidence>
<feature type="domain" description="DUF4190" evidence="3">
    <location>
        <begin position="43"/>
        <end position="106"/>
    </location>
</feature>
<feature type="transmembrane region" description="Helical" evidence="2">
    <location>
        <begin position="65"/>
        <end position="82"/>
    </location>
</feature>
<feature type="region of interest" description="Disordered" evidence="1">
    <location>
        <begin position="1"/>
        <end position="34"/>
    </location>
</feature>
<keyword evidence="2" id="KW-1133">Transmembrane helix</keyword>
<dbReference type="AlphaFoldDB" id="A0A7Z9D575"/>
<dbReference type="RefSeq" id="WP_126500254.1">
    <property type="nucleotide sequence ID" value="NZ_CAJPQC010000005.1"/>
</dbReference>
<feature type="transmembrane region" description="Helical" evidence="2">
    <location>
        <begin position="94"/>
        <end position="119"/>
    </location>
</feature>
<evidence type="ECO:0000313" key="4">
    <source>
        <dbReference type="EMBL" id="VEI23417.1"/>
    </source>
</evidence>
<evidence type="ECO:0000256" key="1">
    <source>
        <dbReference type="SAM" id="MobiDB-lite"/>
    </source>
</evidence>
<organism evidence="4 5">
    <name type="scientific">Rothia aeria</name>
    <dbReference type="NCBI Taxonomy" id="172042"/>
    <lineage>
        <taxon>Bacteria</taxon>
        <taxon>Bacillati</taxon>
        <taxon>Actinomycetota</taxon>
        <taxon>Actinomycetes</taxon>
        <taxon>Micrococcales</taxon>
        <taxon>Micrococcaceae</taxon>
        <taxon>Rothia</taxon>
    </lineage>
</organism>
<protein>
    <recommendedName>
        <fullName evidence="3">DUF4190 domain-containing protein</fullName>
    </recommendedName>
</protein>
<feature type="compositionally biased region" description="Pro residues" evidence="1">
    <location>
        <begin position="18"/>
        <end position="32"/>
    </location>
</feature>
<evidence type="ECO:0000256" key="2">
    <source>
        <dbReference type="SAM" id="Phobius"/>
    </source>
</evidence>
<evidence type="ECO:0000259" key="3">
    <source>
        <dbReference type="Pfam" id="PF13828"/>
    </source>
</evidence>
<keyword evidence="2" id="KW-0472">Membrane</keyword>
<dbReference type="Pfam" id="PF13828">
    <property type="entry name" value="DUF4190"/>
    <property type="match status" value="1"/>
</dbReference>